<dbReference type="Gene3D" id="1.25.40.10">
    <property type="entry name" value="Tetratricopeptide repeat domain"/>
    <property type="match status" value="1"/>
</dbReference>
<feature type="transmembrane region" description="Helical" evidence="1">
    <location>
        <begin position="35"/>
        <end position="60"/>
    </location>
</feature>
<dbReference type="InterPro" id="IPR046960">
    <property type="entry name" value="PPR_At4g14850-like_plant"/>
</dbReference>
<protein>
    <submittedName>
        <fullName evidence="2">Uncharacterized protein</fullName>
    </submittedName>
</protein>
<dbReference type="EMBL" id="JBBPBN010000103">
    <property type="protein sequence ID" value="KAK8979210.1"/>
    <property type="molecule type" value="Genomic_DNA"/>
</dbReference>
<sequence>MLQGSFACSQLGELHSGACDHGFIEKTICRPENDIFIGTVLVVVDMYAKFGYIDVALYIFMLMRVKKVLTWTAMGAGLAVHGRRKEALAVTDSSTIGTSCLF</sequence>
<reference evidence="2 3" key="1">
    <citation type="journal article" date="2024" name="G3 (Bethesda)">
        <title>Genome assembly of Hibiscus sabdariffa L. provides insights into metabolisms of medicinal natural products.</title>
        <authorList>
            <person name="Kim T."/>
        </authorList>
    </citation>
    <scope>NUCLEOTIDE SEQUENCE [LARGE SCALE GENOMIC DNA]</scope>
    <source>
        <strain evidence="2">TK-2024</strain>
        <tissue evidence="2">Old leaves</tissue>
    </source>
</reference>
<dbReference type="InterPro" id="IPR011990">
    <property type="entry name" value="TPR-like_helical_dom_sf"/>
</dbReference>
<organism evidence="2 3">
    <name type="scientific">Hibiscus sabdariffa</name>
    <name type="common">roselle</name>
    <dbReference type="NCBI Taxonomy" id="183260"/>
    <lineage>
        <taxon>Eukaryota</taxon>
        <taxon>Viridiplantae</taxon>
        <taxon>Streptophyta</taxon>
        <taxon>Embryophyta</taxon>
        <taxon>Tracheophyta</taxon>
        <taxon>Spermatophyta</taxon>
        <taxon>Magnoliopsida</taxon>
        <taxon>eudicotyledons</taxon>
        <taxon>Gunneridae</taxon>
        <taxon>Pentapetalae</taxon>
        <taxon>rosids</taxon>
        <taxon>malvids</taxon>
        <taxon>Malvales</taxon>
        <taxon>Malvaceae</taxon>
        <taxon>Malvoideae</taxon>
        <taxon>Hibiscus</taxon>
    </lineage>
</organism>
<accession>A0ABR2NSP7</accession>
<dbReference type="PANTHER" id="PTHR47926:SF537">
    <property type="entry name" value="PENTACOTRIPEPTIDE-REPEAT REGION OF PRORP DOMAIN-CONTAINING PROTEIN"/>
    <property type="match status" value="1"/>
</dbReference>
<keyword evidence="1" id="KW-1133">Transmembrane helix</keyword>
<dbReference type="PANTHER" id="PTHR47926">
    <property type="entry name" value="PENTATRICOPEPTIDE REPEAT-CONTAINING PROTEIN"/>
    <property type="match status" value="1"/>
</dbReference>
<evidence type="ECO:0000313" key="2">
    <source>
        <dbReference type="EMBL" id="KAK8979210.1"/>
    </source>
</evidence>
<keyword evidence="1" id="KW-0812">Transmembrane</keyword>
<evidence type="ECO:0000313" key="3">
    <source>
        <dbReference type="Proteomes" id="UP001396334"/>
    </source>
</evidence>
<evidence type="ECO:0000256" key="1">
    <source>
        <dbReference type="SAM" id="Phobius"/>
    </source>
</evidence>
<keyword evidence="3" id="KW-1185">Reference proteome</keyword>
<dbReference type="Proteomes" id="UP001396334">
    <property type="component" value="Unassembled WGS sequence"/>
</dbReference>
<proteinExistence type="predicted"/>
<comment type="caution">
    <text evidence="2">The sequence shown here is derived from an EMBL/GenBank/DDBJ whole genome shotgun (WGS) entry which is preliminary data.</text>
</comment>
<gene>
    <name evidence="2" type="ORF">V6N11_009418</name>
</gene>
<name>A0ABR2NSP7_9ROSI</name>
<keyword evidence="1" id="KW-0472">Membrane</keyword>